<evidence type="ECO:0000256" key="1">
    <source>
        <dbReference type="SAM" id="Phobius"/>
    </source>
</evidence>
<evidence type="ECO:0008006" key="4">
    <source>
        <dbReference type="Google" id="ProtNLM"/>
    </source>
</evidence>
<keyword evidence="3" id="KW-1185">Reference proteome</keyword>
<accession>A0ABY9WBZ7</accession>
<name>A0ABY9WBZ7_9BACI</name>
<protein>
    <recommendedName>
        <fullName evidence="4">Bacteriocin-associated integral membrane protein</fullName>
    </recommendedName>
</protein>
<keyword evidence="1" id="KW-0812">Transmembrane</keyword>
<evidence type="ECO:0000313" key="2">
    <source>
        <dbReference type="EMBL" id="WNF32616.1"/>
    </source>
</evidence>
<feature type="transmembrane region" description="Helical" evidence="1">
    <location>
        <begin position="7"/>
        <end position="26"/>
    </location>
</feature>
<dbReference type="GeneID" id="301127388"/>
<organism evidence="2 3">
    <name type="scientific">Aeribacillus composti</name>
    <dbReference type="NCBI Taxonomy" id="1868734"/>
    <lineage>
        <taxon>Bacteria</taxon>
        <taxon>Bacillati</taxon>
        <taxon>Bacillota</taxon>
        <taxon>Bacilli</taxon>
        <taxon>Bacillales</taxon>
        <taxon>Bacillaceae</taxon>
        <taxon>Aeribacillus</taxon>
    </lineage>
</organism>
<evidence type="ECO:0000313" key="3">
    <source>
        <dbReference type="Proteomes" id="UP001303701"/>
    </source>
</evidence>
<gene>
    <name evidence="2" type="ORF">RI196_15445</name>
</gene>
<feature type="transmembrane region" description="Helical" evidence="1">
    <location>
        <begin position="170"/>
        <end position="191"/>
    </location>
</feature>
<keyword evidence="1" id="KW-0472">Membrane</keyword>
<feature type="transmembrane region" description="Helical" evidence="1">
    <location>
        <begin position="294"/>
        <end position="317"/>
    </location>
</feature>
<feature type="transmembrane region" description="Helical" evidence="1">
    <location>
        <begin position="625"/>
        <end position="651"/>
    </location>
</feature>
<keyword evidence="1" id="KW-1133">Transmembrane helix</keyword>
<feature type="transmembrane region" description="Helical" evidence="1">
    <location>
        <begin position="602"/>
        <end position="619"/>
    </location>
</feature>
<dbReference type="Proteomes" id="UP001303701">
    <property type="component" value="Chromosome"/>
</dbReference>
<feature type="transmembrane region" description="Helical" evidence="1">
    <location>
        <begin position="220"/>
        <end position="245"/>
    </location>
</feature>
<dbReference type="EMBL" id="CP134501">
    <property type="protein sequence ID" value="WNF32616.1"/>
    <property type="molecule type" value="Genomic_DNA"/>
</dbReference>
<feature type="transmembrane region" description="Helical" evidence="1">
    <location>
        <begin position="251"/>
        <end position="273"/>
    </location>
</feature>
<feature type="transmembrane region" description="Helical" evidence="1">
    <location>
        <begin position="558"/>
        <end position="581"/>
    </location>
</feature>
<proteinExistence type="predicted"/>
<reference evidence="2 3" key="1">
    <citation type="submission" date="2023-09" db="EMBL/GenBank/DDBJ databases">
        <title>Different Types of Thermotolerant Ring-Cleaving Dioxygenases derived from Aeribacillus composti HB-1 applied for multiple aromatic hydrocarbons removal.</title>
        <authorList>
            <person name="Cao L."/>
            <person name="Li M."/>
            <person name="Ma T."/>
        </authorList>
    </citation>
    <scope>NUCLEOTIDE SEQUENCE [LARGE SCALE GENOMIC DNA]</scope>
    <source>
        <strain evidence="2 3">HB-1</strain>
    </source>
</reference>
<sequence length="659" mass="73924">MNIYKKIIMIVSCILFSLLALLAAIITDLNDRDFPQAIGSKSRIYLNFAESEITINDTYLKLTEFDKELNLGLVKIAPDLDDDGSSEVFISLNHHSLPNQFTWFRGNETGKIVQKNRLANSFPDGVYLVTNDTSHLEEFVDTLQNMGVEVVRRDASVIENLLFVVKEKGFAIAVLASLALITSLALFWLSIKARGRAIRLLNGSPAMEIQWQDLKGFCEALLLSAGIIAVVSTFYIGLFHGFMYIRVFLKVLISLQVAVILCSILIVLIMSFVARPSTAMFATRQPPVKRYRPVAIMIQALTFVLVISSVGSTWSIYKQSSEMAAELAQWKKLSDQVSIVFATNNDEMNRTESMISELVKDAESKELAAFSYTYTKEMWPTVNFHHYSAISFVNEKWLDLITAEIDKSAVENVSKQDVPKELLHEVKEEISVFTKEENVNYLFEQIQLRQPIKGSKLPVMLGGGDSSLYFGDDILFVILPSLHDTYSDSNLTSLISTGNIIFTGVSETQKLLEQHKLDAQSLRSQGITGELHVVYIAEEGILRAQFTAYLAWLQSLSFIMLVVAFTISTAISALITATLKAKRDFPLRLAGNLWMRILQSRILKEIVTGIILIIIVFLIQGADKLGIVLLTSIYGLIIVLISHLFAVNWCFNGVRRRRI</sequence>
<dbReference type="RefSeq" id="WP_311066472.1">
    <property type="nucleotide sequence ID" value="NZ_CP134501.1"/>
</dbReference>